<reference evidence="1 2" key="1">
    <citation type="submission" date="2021-06" db="EMBL/GenBank/DDBJ databases">
        <authorList>
            <person name="Kallberg Y."/>
            <person name="Tangrot J."/>
            <person name="Rosling A."/>
        </authorList>
    </citation>
    <scope>NUCLEOTIDE SEQUENCE [LARGE SCALE GENOMIC DNA]</scope>
    <source>
        <strain evidence="1 2">120-4 pot B 10/14</strain>
    </source>
</reference>
<comment type="caution">
    <text evidence="1">The sequence shown here is derived from an EMBL/GenBank/DDBJ whole genome shotgun (WGS) entry which is preliminary data.</text>
</comment>
<evidence type="ECO:0000313" key="2">
    <source>
        <dbReference type="Proteomes" id="UP000789901"/>
    </source>
</evidence>
<feature type="non-terminal residue" evidence="1">
    <location>
        <position position="43"/>
    </location>
</feature>
<protein>
    <submittedName>
        <fullName evidence="1">35156_t:CDS:1</fullName>
    </submittedName>
</protein>
<gene>
    <name evidence="1" type="ORF">GMARGA_LOCUS42924</name>
</gene>
<proteinExistence type="predicted"/>
<feature type="non-terminal residue" evidence="1">
    <location>
        <position position="1"/>
    </location>
</feature>
<dbReference type="EMBL" id="CAJVQB010133379">
    <property type="protein sequence ID" value="CAG8854103.1"/>
    <property type="molecule type" value="Genomic_DNA"/>
</dbReference>
<accession>A0ABN7XFN2</accession>
<evidence type="ECO:0000313" key="1">
    <source>
        <dbReference type="EMBL" id="CAG8854103.1"/>
    </source>
</evidence>
<sequence length="43" mass="5006">KRKSTVKTLTQTKRKSPIVKTRTVSKPLVVRKRIINKRRKGCS</sequence>
<name>A0ABN7XFN2_GIGMA</name>
<organism evidence="1 2">
    <name type="scientific">Gigaspora margarita</name>
    <dbReference type="NCBI Taxonomy" id="4874"/>
    <lineage>
        <taxon>Eukaryota</taxon>
        <taxon>Fungi</taxon>
        <taxon>Fungi incertae sedis</taxon>
        <taxon>Mucoromycota</taxon>
        <taxon>Glomeromycotina</taxon>
        <taxon>Glomeromycetes</taxon>
        <taxon>Diversisporales</taxon>
        <taxon>Gigasporaceae</taxon>
        <taxon>Gigaspora</taxon>
    </lineage>
</organism>
<dbReference type="Proteomes" id="UP000789901">
    <property type="component" value="Unassembled WGS sequence"/>
</dbReference>
<keyword evidence="2" id="KW-1185">Reference proteome</keyword>